<keyword evidence="3" id="KW-1185">Reference proteome</keyword>
<keyword evidence="1" id="KW-0472">Membrane</keyword>
<keyword evidence="1" id="KW-0812">Transmembrane</keyword>
<dbReference type="RefSeq" id="WP_096685913.1">
    <property type="nucleotide sequence ID" value="NZ_AP014564.1"/>
</dbReference>
<proteinExistence type="predicted"/>
<accession>A0A1J1DXY5</accession>
<feature type="transmembrane region" description="Helical" evidence="1">
    <location>
        <begin position="74"/>
        <end position="92"/>
    </location>
</feature>
<reference evidence="2 3" key="1">
    <citation type="submission" date="2014-03" db="EMBL/GenBank/DDBJ databases">
        <title>complete genome sequence of Flavobacteriaceae bacterium JBKA-6.</title>
        <authorList>
            <person name="Takano T."/>
            <person name="Nakamura Y."/>
            <person name="Takuma S."/>
            <person name="Yasuike M."/>
            <person name="Matsuyama T."/>
            <person name="Sakai T."/>
            <person name="Fujiwara A."/>
            <person name="Kimoto K."/>
            <person name="Fukuda Y."/>
            <person name="Kondo H."/>
            <person name="Hirono I."/>
            <person name="Nakayasu C."/>
        </authorList>
    </citation>
    <scope>NUCLEOTIDE SEQUENCE [LARGE SCALE GENOMIC DNA]</scope>
    <source>
        <strain evidence="2 3">JBKA-6</strain>
    </source>
</reference>
<evidence type="ECO:0000313" key="3">
    <source>
        <dbReference type="Proteomes" id="UP000243197"/>
    </source>
</evidence>
<dbReference type="EMBL" id="AP014564">
    <property type="protein sequence ID" value="BAV94713.1"/>
    <property type="molecule type" value="Genomic_DNA"/>
</dbReference>
<name>A0A1J1DXY5_9FLAO</name>
<evidence type="ECO:0000256" key="1">
    <source>
        <dbReference type="SAM" id="Phobius"/>
    </source>
</evidence>
<dbReference type="KEGG" id="ise:JBKA6_0700"/>
<keyword evidence="1" id="KW-1133">Transmembrane helix</keyword>
<sequence>MKFPKNNDSEITLTGLTPTITYPNGCNVSPASGIEVTGDISVNGHNTFTLTTSLGSKRVYTVQTVKGPFINLDYSWLYFNIGYKVLILVGLTKKQRLYIRPKNEE</sequence>
<protein>
    <submittedName>
        <fullName evidence="2">Uncharacterized protein</fullName>
    </submittedName>
</protein>
<gene>
    <name evidence="2" type="ORF">JBKA6_0700</name>
</gene>
<dbReference type="Proteomes" id="UP000243197">
    <property type="component" value="Chromosome"/>
</dbReference>
<organism evidence="2 3">
    <name type="scientific">Ichthyobacterium seriolicida</name>
    <dbReference type="NCBI Taxonomy" id="242600"/>
    <lineage>
        <taxon>Bacteria</taxon>
        <taxon>Pseudomonadati</taxon>
        <taxon>Bacteroidota</taxon>
        <taxon>Flavobacteriia</taxon>
        <taxon>Flavobacteriales</taxon>
        <taxon>Ichthyobacteriaceae</taxon>
        <taxon>Ichthyobacterium</taxon>
    </lineage>
</organism>
<evidence type="ECO:0000313" key="2">
    <source>
        <dbReference type="EMBL" id="BAV94713.1"/>
    </source>
</evidence>
<dbReference type="AlphaFoldDB" id="A0A1J1DXY5"/>